<dbReference type="InterPro" id="IPR001138">
    <property type="entry name" value="Zn2Cys6_DnaBD"/>
</dbReference>
<name>A0A6A6DSR8_9PEZI</name>
<evidence type="ECO:0000256" key="1">
    <source>
        <dbReference type="ARBA" id="ARBA00023242"/>
    </source>
</evidence>
<evidence type="ECO:0000259" key="2">
    <source>
        <dbReference type="PROSITE" id="PS50048"/>
    </source>
</evidence>
<accession>A0A6A6DSR8</accession>
<gene>
    <name evidence="3" type="ORF">K469DRAFT_589839</name>
</gene>
<dbReference type="Proteomes" id="UP000800200">
    <property type="component" value="Unassembled WGS sequence"/>
</dbReference>
<dbReference type="Gene3D" id="4.10.240.10">
    <property type="entry name" value="Zn(2)-C6 fungal-type DNA-binding domain"/>
    <property type="match status" value="1"/>
</dbReference>
<organism evidence="3 4">
    <name type="scientific">Zopfia rhizophila CBS 207.26</name>
    <dbReference type="NCBI Taxonomy" id="1314779"/>
    <lineage>
        <taxon>Eukaryota</taxon>
        <taxon>Fungi</taxon>
        <taxon>Dikarya</taxon>
        <taxon>Ascomycota</taxon>
        <taxon>Pezizomycotina</taxon>
        <taxon>Dothideomycetes</taxon>
        <taxon>Dothideomycetes incertae sedis</taxon>
        <taxon>Zopfiaceae</taxon>
        <taxon>Zopfia</taxon>
    </lineage>
</organism>
<dbReference type="InterPro" id="IPR036864">
    <property type="entry name" value="Zn2-C6_fun-type_DNA-bd_sf"/>
</dbReference>
<dbReference type="EMBL" id="ML994653">
    <property type="protein sequence ID" value="KAF2181259.1"/>
    <property type="molecule type" value="Genomic_DNA"/>
</dbReference>
<dbReference type="GO" id="GO:0008270">
    <property type="term" value="F:zinc ion binding"/>
    <property type="evidence" value="ECO:0007669"/>
    <property type="project" value="InterPro"/>
</dbReference>
<dbReference type="Pfam" id="PF00172">
    <property type="entry name" value="Zn_clus"/>
    <property type="match status" value="1"/>
</dbReference>
<dbReference type="InterPro" id="IPR052783">
    <property type="entry name" value="Metabolic/Drug-Res_Regulator"/>
</dbReference>
<dbReference type="SUPFAM" id="SSF57701">
    <property type="entry name" value="Zn2/Cys6 DNA-binding domain"/>
    <property type="match status" value="1"/>
</dbReference>
<dbReference type="GO" id="GO:0000981">
    <property type="term" value="F:DNA-binding transcription factor activity, RNA polymerase II-specific"/>
    <property type="evidence" value="ECO:0007669"/>
    <property type="project" value="InterPro"/>
</dbReference>
<keyword evidence="4" id="KW-1185">Reference proteome</keyword>
<dbReference type="PANTHER" id="PTHR47655:SF3">
    <property type="entry name" value="ZN(II)2CYS6 TRANSCRIPTION FACTOR (EUROFUNG)"/>
    <property type="match status" value="1"/>
</dbReference>
<protein>
    <recommendedName>
        <fullName evidence="2">Zn(2)-C6 fungal-type domain-containing protein</fullName>
    </recommendedName>
</protein>
<evidence type="ECO:0000313" key="4">
    <source>
        <dbReference type="Proteomes" id="UP000800200"/>
    </source>
</evidence>
<keyword evidence="1" id="KW-0539">Nucleus</keyword>
<reference evidence="3" key="1">
    <citation type="journal article" date="2020" name="Stud. Mycol.">
        <title>101 Dothideomycetes genomes: a test case for predicting lifestyles and emergence of pathogens.</title>
        <authorList>
            <person name="Haridas S."/>
            <person name="Albert R."/>
            <person name="Binder M."/>
            <person name="Bloem J."/>
            <person name="Labutti K."/>
            <person name="Salamov A."/>
            <person name="Andreopoulos B."/>
            <person name="Baker S."/>
            <person name="Barry K."/>
            <person name="Bills G."/>
            <person name="Bluhm B."/>
            <person name="Cannon C."/>
            <person name="Castanera R."/>
            <person name="Culley D."/>
            <person name="Daum C."/>
            <person name="Ezra D."/>
            <person name="Gonzalez J."/>
            <person name="Henrissat B."/>
            <person name="Kuo A."/>
            <person name="Liang C."/>
            <person name="Lipzen A."/>
            <person name="Lutzoni F."/>
            <person name="Magnuson J."/>
            <person name="Mondo S."/>
            <person name="Nolan M."/>
            <person name="Ohm R."/>
            <person name="Pangilinan J."/>
            <person name="Park H.-J."/>
            <person name="Ramirez L."/>
            <person name="Alfaro M."/>
            <person name="Sun H."/>
            <person name="Tritt A."/>
            <person name="Yoshinaga Y."/>
            <person name="Zwiers L.-H."/>
            <person name="Turgeon B."/>
            <person name="Goodwin S."/>
            <person name="Spatafora J."/>
            <person name="Crous P."/>
            <person name="Grigoriev I."/>
        </authorList>
    </citation>
    <scope>NUCLEOTIDE SEQUENCE</scope>
    <source>
        <strain evidence="3">CBS 207.26</strain>
    </source>
</reference>
<dbReference type="OrthoDB" id="4151048at2759"/>
<dbReference type="PROSITE" id="PS50048">
    <property type="entry name" value="ZN2_CY6_FUNGAL_2"/>
    <property type="match status" value="1"/>
</dbReference>
<feature type="domain" description="Zn(2)-C6 fungal-type" evidence="2">
    <location>
        <begin position="17"/>
        <end position="46"/>
    </location>
</feature>
<proteinExistence type="predicted"/>
<dbReference type="SMART" id="SM00066">
    <property type="entry name" value="GAL4"/>
    <property type="match status" value="1"/>
</dbReference>
<sequence>MSSQRATLTGRERTNKACDRCRRRKAKCKGASPCAKCKADNAICVFGQRKNKPNGYVEALEQEKAQLVAGLRKLYILLQQSNGWPGKPLPLTKGYPLTHDILERVGALDPTDHSSGYEDFERQHSTQSLEYRHNFSSSEEGETLPLQSAPLNGPLMCANAPTVPSTNNLLPQQPQMAEQDALYGSPALTQQAWAGMEEFIDPSYMSLIAEYGVDSFYS</sequence>
<dbReference type="AlphaFoldDB" id="A0A6A6DSR8"/>
<evidence type="ECO:0000313" key="3">
    <source>
        <dbReference type="EMBL" id="KAF2181259.1"/>
    </source>
</evidence>
<dbReference type="PANTHER" id="PTHR47655">
    <property type="entry name" value="QUINIC ACID UTILIZATION ACTIVATOR"/>
    <property type="match status" value="1"/>
</dbReference>
<dbReference type="PROSITE" id="PS00463">
    <property type="entry name" value="ZN2_CY6_FUNGAL_1"/>
    <property type="match status" value="1"/>
</dbReference>
<dbReference type="CDD" id="cd00067">
    <property type="entry name" value="GAL4"/>
    <property type="match status" value="1"/>
</dbReference>